<gene>
    <name evidence="2" type="ORF">J3998_07920</name>
</gene>
<keyword evidence="3" id="KW-1185">Reference proteome</keyword>
<dbReference type="PANTHER" id="PTHR34387:SF2">
    <property type="entry name" value="SLR1258 PROTEIN"/>
    <property type="match status" value="1"/>
</dbReference>
<protein>
    <submittedName>
        <fullName evidence="2">SIMPL domain-containing protein</fullName>
    </submittedName>
</protein>
<keyword evidence="1" id="KW-0175">Coiled coil</keyword>
<dbReference type="Gene3D" id="3.30.110.170">
    <property type="entry name" value="Protein of unknown function (DUF541), domain 1"/>
    <property type="match status" value="1"/>
</dbReference>
<dbReference type="Gene3D" id="3.30.70.2970">
    <property type="entry name" value="Protein of unknown function (DUF541), domain 2"/>
    <property type="match status" value="1"/>
</dbReference>
<evidence type="ECO:0000256" key="1">
    <source>
        <dbReference type="SAM" id="Coils"/>
    </source>
</evidence>
<dbReference type="EMBL" id="JAGETV010000012">
    <property type="protein sequence ID" value="MBO1927503.1"/>
    <property type="molecule type" value="Genomic_DNA"/>
</dbReference>
<dbReference type="PANTHER" id="PTHR34387">
    <property type="entry name" value="SLR1258 PROTEIN"/>
    <property type="match status" value="1"/>
</dbReference>
<comment type="caution">
    <text evidence="2">The sequence shown here is derived from an EMBL/GenBank/DDBJ whole genome shotgun (WGS) entry which is preliminary data.</text>
</comment>
<dbReference type="Proteomes" id="UP000664835">
    <property type="component" value="Unassembled WGS sequence"/>
</dbReference>
<dbReference type="InterPro" id="IPR052022">
    <property type="entry name" value="26kDa_periplasmic_antigen"/>
</dbReference>
<proteinExistence type="predicted"/>
<name>A0ABS3Q5Z0_9GAMM</name>
<dbReference type="RefSeq" id="WP_208149688.1">
    <property type="nucleotide sequence ID" value="NZ_JAGETV010000012.1"/>
</dbReference>
<sequence length="247" mass="27240">MNAQLSPIFGGNMLTRFLSLSVVLLLSVSPLSVVHASDNAKGHSVNFQINEQMNAENDMLQLSLQSIQEAPNSKDAINQINRQMAQALQALEALGLDKSQLQLNSGNYQINPVYNKQRQISHWRGQQTLAIEVYDLALVSKVLSAAQKHLTYQSMQFGLSTERRQQLSQQLLVKALKNYQQQAELIAEQLGAQRYQLLQTNINSSRAIPLARMAYAAPAAMEMADAAVASGSSEVKITVSGTLFIPW</sequence>
<accession>A0ABS3Q5Z0</accession>
<feature type="coiled-coil region" evidence="1">
    <location>
        <begin position="50"/>
        <end position="97"/>
    </location>
</feature>
<evidence type="ECO:0000313" key="3">
    <source>
        <dbReference type="Proteomes" id="UP000664835"/>
    </source>
</evidence>
<dbReference type="Pfam" id="PF04402">
    <property type="entry name" value="SIMPL"/>
    <property type="match status" value="1"/>
</dbReference>
<reference evidence="2 3" key="1">
    <citation type="submission" date="2021-03" db="EMBL/GenBank/DDBJ databases">
        <title>Thiomicrorhabdus sp.nov.,novel sulfur-oxidizing bacteria isolated from coastal sediment.</title>
        <authorList>
            <person name="Liu X."/>
        </authorList>
    </citation>
    <scope>NUCLEOTIDE SEQUENCE [LARGE SCALE GENOMIC DNA]</scope>
    <source>
        <strain evidence="2 3">6S2-11</strain>
    </source>
</reference>
<organism evidence="2 3">
    <name type="scientific">Thiomicrorhabdus marina</name>
    <dbReference type="NCBI Taxonomy" id="2818442"/>
    <lineage>
        <taxon>Bacteria</taxon>
        <taxon>Pseudomonadati</taxon>
        <taxon>Pseudomonadota</taxon>
        <taxon>Gammaproteobacteria</taxon>
        <taxon>Thiotrichales</taxon>
        <taxon>Piscirickettsiaceae</taxon>
        <taxon>Thiomicrorhabdus</taxon>
    </lineage>
</organism>
<dbReference type="InterPro" id="IPR007497">
    <property type="entry name" value="SIMPL/DUF541"/>
</dbReference>
<evidence type="ECO:0000313" key="2">
    <source>
        <dbReference type="EMBL" id="MBO1927503.1"/>
    </source>
</evidence>